<proteinExistence type="predicted"/>
<name>A0A8J3UXK5_9ACTN</name>
<comment type="caution">
    <text evidence="2">The sequence shown here is derived from an EMBL/GenBank/DDBJ whole genome shotgun (WGS) entry which is preliminary data.</text>
</comment>
<feature type="transmembrane region" description="Helical" evidence="1">
    <location>
        <begin position="44"/>
        <end position="72"/>
    </location>
</feature>
<protein>
    <submittedName>
        <fullName evidence="2">Uncharacterized protein</fullName>
    </submittedName>
</protein>
<keyword evidence="3" id="KW-1185">Reference proteome</keyword>
<feature type="transmembrane region" description="Helical" evidence="1">
    <location>
        <begin position="84"/>
        <end position="107"/>
    </location>
</feature>
<organism evidence="2 3">
    <name type="scientific">Planotetraspora thailandica</name>
    <dbReference type="NCBI Taxonomy" id="487172"/>
    <lineage>
        <taxon>Bacteria</taxon>
        <taxon>Bacillati</taxon>
        <taxon>Actinomycetota</taxon>
        <taxon>Actinomycetes</taxon>
        <taxon>Streptosporangiales</taxon>
        <taxon>Streptosporangiaceae</taxon>
        <taxon>Planotetraspora</taxon>
    </lineage>
</organism>
<dbReference type="EMBL" id="BOOR01000007">
    <property type="protein sequence ID" value="GII52706.1"/>
    <property type="molecule type" value="Genomic_DNA"/>
</dbReference>
<feature type="transmembrane region" description="Helical" evidence="1">
    <location>
        <begin position="119"/>
        <end position="135"/>
    </location>
</feature>
<accession>A0A8J3UXK5</accession>
<feature type="transmembrane region" description="Helical" evidence="1">
    <location>
        <begin position="141"/>
        <end position="160"/>
    </location>
</feature>
<feature type="transmembrane region" description="Helical" evidence="1">
    <location>
        <begin position="172"/>
        <end position="198"/>
    </location>
</feature>
<evidence type="ECO:0000313" key="3">
    <source>
        <dbReference type="Proteomes" id="UP000605992"/>
    </source>
</evidence>
<evidence type="ECO:0000313" key="2">
    <source>
        <dbReference type="EMBL" id="GII52706.1"/>
    </source>
</evidence>
<feature type="transmembrane region" description="Helical" evidence="1">
    <location>
        <begin position="12"/>
        <end position="32"/>
    </location>
</feature>
<evidence type="ECO:0000256" key="1">
    <source>
        <dbReference type="SAM" id="Phobius"/>
    </source>
</evidence>
<dbReference type="Proteomes" id="UP000605992">
    <property type="component" value="Unassembled WGS sequence"/>
</dbReference>
<reference evidence="2" key="1">
    <citation type="submission" date="2021-01" db="EMBL/GenBank/DDBJ databases">
        <title>Whole genome shotgun sequence of Planotetraspora thailandica NBRC 104271.</title>
        <authorList>
            <person name="Komaki H."/>
            <person name="Tamura T."/>
        </authorList>
    </citation>
    <scope>NUCLEOTIDE SEQUENCE</scope>
    <source>
        <strain evidence="2">NBRC 104271</strain>
    </source>
</reference>
<feature type="transmembrane region" description="Helical" evidence="1">
    <location>
        <begin position="210"/>
        <end position="229"/>
    </location>
</feature>
<dbReference type="AlphaFoldDB" id="A0A8J3UXK5"/>
<keyword evidence="1" id="KW-0812">Transmembrane</keyword>
<gene>
    <name evidence="2" type="ORF">Pth03_10950</name>
</gene>
<keyword evidence="1" id="KW-1133">Transmembrane helix</keyword>
<sequence>MIAMTGAPVHLWVLTLAGMIGIPGLTSFVLYQGAKLAGLGHRRAVGVGVVSAVLLGGWFTISGVIAAHGGYLAELGRRPPGLPIAVVATLVVLLAATWIPSVARALAAPGMLSRLELPHTFRVVGVAFLITMALGHLPALFALPAGLGDIATGIAAPFVARRIAKGTGRRIAVWFNVLGIVDLVTALTLGTLTGFGILNVTPSSRAITELPLALIPTAAVPLLLTLHITSLRRLAATARTQNNATGNVGARLSHH</sequence>
<keyword evidence="1" id="KW-0472">Membrane</keyword>